<protein>
    <submittedName>
        <fullName evidence="1">Uncharacterized protein</fullName>
    </submittedName>
</protein>
<comment type="caution">
    <text evidence="1">The sequence shown here is derived from an EMBL/GenBank/DDBJ whole genome shotgun (WGS) entry which is preliminary data.</text>
</comment>
<proteinExistence type="predicted"/>
<name>A0A0F8Y0E5_9ZZZZ</name>
<organism evidence="1">
    <name type="scientific">marine sediment metagenome</name>
    <dbReference type="NCBI Taxonomy" id="412755"/>
    <lineage>
        <taxon>unclassified sequences</taxon>
        <taxon>metagenomes</taxon>
        <taxon>ecological metagenomes</taxon>
    </lineage>
</organism>
<gene>
    <name evidence="1" type="ORF">LCGC14_2879780</name>
</gene>
<sequence length="89" mass="9705">MKFKLFLPFVLLLLVPTVLALSGGSSNNYSTDVTDYFLLEDFIGANGNIDGREISSGGIWRVDAGTPIIQNNSTNEYVVDISTSLIIVY</sequence>
<dbReference type="AlphaFoldDB" id="A0A0F8Y0E5"/>
<accession>A0A0F8Y0E5</accession>
<evidence type="ECO:0000313" key="1">
    <source>
        <dbReference type="EMBL" id="KKK74837.1"/>
    </source>
</evidence>
<dbReference type="EMBL" id="LAZR01056130">
    <property type="protein sequence ID" value="KKK74837.1"/>
    <property type="molecule type" value="Genomic_DNA"/>
</dbReference>
<reference evidence="1" key="1">
    <citation type="journal article" date="2015" name="Nature">
        <title>Complex archaea that bridge the gap between prokaryotes and eukaryotes.</title>
        <authorList>
            <person name="Spang A."/>
            <person name="Saw J.H."/>
            <person name="Jorgensen S.L."/>
            <person name="Zaremba-Niedzwiedzka K."/>
            <person name="Martijn J."/>
            <person name="Lind A.E."/>
            <person name="van Eijk R."/>
            <person name="Schleper C."/>
            <person name="Guy L."/>
            <person name="Ettema T.J."/>
        </authorList>
    </citation>
    <scope>NUCLEOTIDE SEQUENCE</scope>
</reference>